<keyword evidence="3" id="KW-1185">Reference proteome</keyword>
<proteinExistence type="predicted"/>
<dbReference type="Proteomes" id="UP001596997">
    <property type="component" value="Unassembled WGS sequence"/>
</dbReference>
<dbReference type="PANTHER" id="PTHR30383">
    <property type="entry name" value="THIOESTERASE 1/PROTEASE 1/LYSOPHOSPHOLIPASE L1"/>
    <property type="match status" value="1"/>
</dbReference>
<protein>
    <submittedName>
        <fullName evidence="2">GDSL-type esterase/lipase family protein</fullName>
    </submittedName>
</protein>
<organism evidence="2 3">
    <name type="scientific">Pseudofulvibacter geojedonensis</name>
    <dbReference type="NCBI Taxonomy" id="1123758"/>
    <lineage>
        <taxon>Bacteria</taxon>
        <taxon>Pseudomonadati</taxon>
        <taxon>Bacteroidota</taxon>
        <taxon>Flavobacteriia</taxon>
        <taxon>Flavobacteriales</taxon>
        <taxon>Flavobacteriaceae</taxon>
        <taxon>Pseudofulvibacter</taxon>
    </lineage>
</organism>
<gene>
    <name evidence="2" type="ORF">ACFQ1O_03015</name>
</gene>
<name>A0ABW3HZH6_9FLAO</name>
<reference evidence="3" key="1">
    <citation type="journal article" date="2019" name="Int. J. Syst. Evol. Microbiol.">
        <title>The Global Catalogue of Microorganisms (GCM) 10K type strain sequencing project: providing services to taxonomists for standard genome sequencing and annotation.</title>
        <authorList>
            <consortium name="The Broad Institute Genomics Platform"/>
            <consortium name="The Broad Institute Genome Sequencing Center for Infectious Disease"/>
            <person name="Wu L."/>
            <person name="Ma J."/>
        </authorList>
    </citation>
    <scope>NUCLEOTIDE SEQUENCE [LARGE SCALE GENOMIC DNA]</scope>
    <source>
        <strain evidence="3">CCUG 62114</strain>
    </source>
</reference>
<dbReference type="Gene3D" id="3.40.50.1110">
    <property type="entry name" value="SGNH hydrolase"/>
    <property type="match status" value="1"/>
</dbReference>
<dbReference type="InterPro" id="IPR051532">
    <property type="entry name" value="Ester_Hydrolysis_Enzymes"/>
</dbReference>
<comment type="caution">
    <text evidence="2">The sequence shown here is derived from an EMBL/GenBank/DDBJ whole genome shotgun (WGS) entry which is preliminary data.</text>
</comment>
<dbReference type="EMBL" id="JBHTJM010000002">
    <property type="protein sequence ID" value="MFD0962970.1"/>
    <property type="molecule type" value="Genomic_DNA"/>
</dbReference>
<dbReference type="Pfam" id="PF13472">
    <property type="entry name" value="Lipase_GDSL_2"/>
    <property type="match status" value="1"/>
</dbReference>
<dbReference type="RefSeq" id="WP_377713167.1">
    <property type="nucleotide sequence ID" value="NZ_JBHTJM010000002.1"/>
</dbReference>
<evidence type="ECO:0000259" key="1">
    <source>
        <dbReference type="Pfam" id="PF13472"/>
    </source>
</evidence>
<dbReference type="Gene3D" id="2.60.120.1360">
    <property type="match status" value="1"/>
</dbReference>
<dbReference type="InterPro" id="IPR013830">
    <property type="entry name" value="SGNH_hydro"/>
</dbReference>
<sequence>MKIKPLHISLFLFLVLGLLFGLSFLSTKSTTDTEGFHVANTTVKYPTTATLLQQEPTDSVSDEKPILVLEQVTKQIEPIEVEKDKASDTLLKYQSIFTDKKEKVVLPDISKIDSTTIQRIAYPNNTFLSELKQKIQSNKCRIIHYGDSQLEGDRITGYLRNRLQKLYGGSGPGFIPIKQAYHQISAVVKHSNNWTRHPLFDPTQQKFSHKKYGAFLSVSRFNSLEKDSISTDSSSTTKATISISPSRITYRKFRNYSKISLHYGNCTKPTSIKVFRDDELVLQDSLSTDGNYHAYTINRSLNAKEIKIELESTSSPDFYGLTLDGKSGIQIDNVAMRGASGNHFTRNNKTTYKNMLKELDPKIIIMQFGGNVVPYLKDSLAVDKYTKNIRWQVNRIRSLKSNLQFLFIGPTDLCTSKNGKMVTYELLPYLNQQLKASCLENNVAYWDMFNAMGGNGAMELWVEKNLAGKDYVHFTPKGTKYISELFFISLYLDLQKKNINE</sequence>
<dbReference type="SUPFAM" id="SSF52266">
    <property type="entry name" value="SGNH hydrolase"/>
    <property type="match status" value="1"/>
</dbReference>
<evidence type="ECO:0000313" key="2">
    <source>
        <dbReference type="EMBL" id="MFD0962970.1"/>
    </source>
</evidence>
<dbReference type="InterPro" id="IPR036514">
    <property type="entry name" value="SGNH_hydro_sf"/>
</dbReference>
<accession>A0ABW3HZH6</accession>
<evidence type="ECO:0000313" key="3">
    <source>
        <dbReference type="Proteomes" id="UP001596997"/>
    </source>
</evidence>
<feature type="domain" description="SGNH hydrolase-type esterase" evidence="1">
    <location>
        <begin position="327"/>
        <end position="479"/>
    </location>
</feature>